<feature type="coiled-coil region" evidence="1">
    <location>
        <begin position="134"/>
        <end position="161"/>
    </location>
</feature>
<keyword evidence="1" id="KW-0175">Coiled coil</keyword>
<dbReference type="Proteomes" id="UP001158576">
    <property type="component" value="Chromosome 1"/>
</dbReference>
<evidence type="ECO:0000313" key="3">
    <source>
        <dbReference type="Proteomes" id="UP001158576"/>
    </source>
</evidence>
<reference evidence="2 3" key="1">
    <citation type="submission" date="2021-04" db="EMBL/GenBank/DDBJ databases">
        <authorList>
            <person name="Bliznina A."/>
        </authorList>
    </citation>
    <scope>NUCLEOTIDE SEQUENCE [LARGE SCALE GENOMIC DNA]</scope>
</reference>
<dbReference type="EMBL" id="OU015566">
    <property type="protein sequence ID" value="CAG5105958.1"/>
    <property type="molecule type" value="Genomic_DNA"/>
</dbReference>
<sequence>MDTFQGIRSELIVNYGNMRCCNLCGWGVVKIYGLPCQWQICAKCQDFDEEFVLMFGSLNDAVFRCPASMAGKGCGANDLCFRDLILGTCCARAMRTHYDIGGCDIFLFTQQYLKRAKTREAHARLAFVNGKEWLANALKNLREAKDDISKWRESAKEIVEQAIKEFAATMGTGQPPSFLNDLRRREAILFKTRTDQIREEVEESKELISQALRAGYREVELKYEVARKESEMVTLRYLHLWHRFVESVEKIEEKIGNDKKKDQE</sequence>
<proteinExistence type="predicted"/>
<evidence type="ECO:0000313" key="2">
    <source>
        <dbReference type="EMBL" id="CAG5105958.1"/>
    </source>
</evidence>
<name>A0ABN7SXZ7_OIKDI</name>
<keyword evidence="3" id="KW-1185">Reference proteome</keyword>
<accession>A0ABN7SXZ7</accession>
<evidence type="ECO:0000256" key="1">
    <source>
        <dbReference type="SAM" id="Coils"/>
    </source>
</evidence>
<organism evidence="2 3">
    <name type="scientific">Oikopleura dioica</name>
    <name type="common">Tunicate</name>
    <dbReference type="NCBI Taxonomy" id="34765"/>
    <lineage>
        <taxon>Eukaryota</taxon>
        <taxon>Metazoa</taxon>
        <taxon>Chordata</taxon>
        <taxon>Tunicata</taxon>
        <taxon>Appendicularia</taxon>
        <taxon>Copelata</taxon>
        <taxon>Oikopleuridae</taxon>
        <taxon>Oikopleura</taxon>
    </lineage>
</organism>
<gene>
    <name evidence="2" type="ORF">OKIOD_LOCUS11370</name>
</gene>
<protein>
    <submittedName>
        <fullName evidence="2">Oidioi.mRNA.OKI2018_I69.chr1.g2605.t1.cds</fullName>
    </submittedName>
</protein>